<dbReference type="EMBL" id="JBHSMA010000004">
    <property type="protein sequence ID" value="MFC5410682.1"/>
    <property type="molecule type" value="Genomic_DNA"/>
</dbReference>
<dbReference type="Proteomes" id="UP001596106">
    <property type="component" value="Unassembled WGS sequence"/>
</dbReference>
<proteinExistence type="predicted"/>
<organism evidence="1 2">
    <name type="scientific">Larkinella bovis</name>
    <dbReference type="NCBI Taxonomy" id="683041"/>
    <lineage>
        <taxon>Bacteria</taxon>
        <taxon>Pseudomonadati</taxon>
        <taxon>Bacteroidota</taxon>
        <taxon>Cytophagia</taxon>
        <taxon>Cytophagales</taxon>
        <taxon>Spirosomataceae</taxon>
        <taxon>Larkinella</taxon>
    </lineage>
</organism>
<accession>A0ABW0IEY9</accession>
<protein>
    <submittedName>
        <fullName evidence="1">Uncharacterized protein</fullName>
    </submittedName>
</protein>
<sequence length="304" mass="35176">MIRQELIQAYFDIHDVLFKLVSTTDKALRPQGPRSQIEEHGDGLMQKALLHATTIRRSLDKGYYYSKLEERLIEYQLDSITTMTTIRSMYEAMLTFNHIYINPPTLEEVQMRFWLWVISSAISKKGLTPDVFSPDTEDTKDVDYQLQKIVELLRNSRIFSTLGQKSQQILQNKLCATPSGKWEYFIANGDLQWAEGIKGLVSRLTVRPKIFDNIYKVLSLDTHATFESINNMLYPDRLPPSSDTSNSDDRDGVITLAMIVLVLLIHDYCTFFKGVRQTFNQLPEKYKLTVNNFIEQVKGPEFQL</sequence>
<dbReference type="RefSeq" id="WP_379846569.1">
    <property type="nucleotide sequence ID" value="NZ_JBHSMA010000004.1"/>
</dbReference>
<reference evidence="2" key="1">
    <citation type="journal article" date="2019" name="Int. J. Syst. Evol. Microbiol.">
        <title>The Global Catalogue of Microorganisms (GCM) 10K type strain sequencing project: providing services to taxonomists for standard genome sequencing and annotation.</title>
        <authorList>
            <consortium name="The Broad Institute Genomics Platform"/>
            <consortium name="The Broad Institute Genome Sequencing Center for Infectious Disease"/>
            <person name="Wu L."/>
            <person name="Ma J."/>
        </authorList>
    </citation>
    <scope>NUCLEOTIDE SEQUENCE [LARGE SCALE GENOMIC DNA]</scope>
    <source>
        <strain evidence="2">CCUG 55250</strain>
    </source>
</reference>
<comment type="caution">
    <text evidence="1">The sequence shown here is derived from an EMBL/GenBank/DDBJ whole genome shotgun (WGS) entry which is preliminary data.</text>
</comment>
<gene>
    <name evidence="1" type="ORF">ACFPMF_15270</name>
</gene>
<keyword evidence="2" id="KW-1185">Reference proteome</keyword>
<name>A0ABW0IEY9_9BACT</name>
<evidence type="ECO:0000313" key="1">
    <source>
        <dbReference type="EMBL" id="MFC5410682.1"/>
    </source>
</evidence>
<evidence type="ECO:0000313" key="2">
    <source>
        <dbReference type="Proteomes" id="UP001596106"/>
    </source>
</evidence>